<name>A0A011V4T5_RUMAL</name>
<dbReference type="RefSeq" id="WP_037284349.1">
    <property type="nucleotide sequence ID" value="NZ_JEOB01000001.1"/>
</dbReference>
<dbReference type="PATRIC" id="fig|1341156.4.peg.748"/>
<evidence type="ECO:0008006" key="3">
    <source>
        <dbReference type="Google" id="ProtNLM"/>
    </source>
</evidence>
<evidence type="ECO:0000313" key="1">
    <source>
        <dbReference type="EMBL" id="EXM40492.1"/>
    </source>
</evidence>
<organism evidence="1 2">
    <name type="scientific">Ruminococcus albus SY3</name>
    <dbReference type="NCBI Taxonomy" id="1341156"/>
    <lineage>
        <taxon>Bacteria</taxon>
        <taxon>Bacillati</taxon>
        <taxon>Bacillota</taxon>
        <taxon>Clostridia</taxon>
        <taxon>Eubacteriales</taxon>
        <taxon>Oscillospiraceae</taxon>
        <taxon>Ruminococcus</taxon>
    </lineage>
</organism>
<accession>A0A011V4T5</accession>
<dbReference type="AlphaFoldDB" id="A0A011V4T5"/>
<evidence type="ECO:0000313" key="2">
    <source>
        <dbReference type="Proteomes" id="UP000021369"/>
    </source>
</evidence>
<reference evidence="1 2" key="1">
    <citation type="submission" date="2013-06" db="EMBL/GenBank/DDBJ databases">
        <title>Rumen cellulosomics: divergent fiber-degrading strategies revealed by comparative genome-wide analysis of six Ruminococcal strains.</title>
        <authorList>
            <person name="Dassa B."/>
            <person name="Borovok I."/>
            <person name="Lamed R."/>
            <person name="Flint H."/>
            <person name="Yeoman C.J."/>
            <person name="White B."/>
            <person name="Bayer E.A."/>
        </authorList>
    </citation>
    <scope>NUCLEOTIDE SEQUENCE [LARGE SCALE GENOMIC DNA]</scope>
    <source>
        <strain evidence="1 2">SY3</strain>
    </source>
</reference>
<comment type="caution">
    <text evidence="1">The sequence shown here is derived from an EMBL/GenBank/DDBJ whole genome shotgun (WGS) entry which is preliminary data.</text>
</comment>
<sequence>MNITYIHEPTDLQCGQAVLAMVLGISAEQVVSDLNNERETTLKEMKEYLRSHGAWVSDERVPVTEKSQLPPLCMLSLETPRCWHWSLYCEGTFYDPEHGVMSDFPASNRRYYWQIKL</sequence>
<keyword evidence="2" id="KW-1185">Reference proteome</keyword>
<dbReference type="OrthoDB" id="1821349at2"/>
<proteinExistence type="predicted"/>
<dbReference type="EMBL" id="JEOB01000001">
    <property type="protein sequence ID" value="EXM40492.1"/>
    <property type="molecule type" value="Genomic_DNA"/>
</dbReference>
<gene>
    <name evidence="1" type="ORF">RASY3_01075</name>
</gene>
<protein>
    <recommendedName>
        <fullName evidence="3">Peptidase C39 domain-containing protein</fullName>
    </recommendedName>
</protein>
<dbReference type="Proteomes" id="UP000021369">
    <property type="component" value="Unassembled WGS sequence"/>
</dbReference>